<accession>A0A423HVB9</accession>
<evidence type="ECO:0000313" key="1">
    <source>
        <dbReference type="EMBL" id="RON17170.1"/>
    </source>
</evidence>
<dbReference type="Pfam" id="PF13483">
    <property type="entry name" value="Lactamase_B_3"/>
    <property type="match status" value="1"/>
</dbReference>
<protein>
    <submittedName>
        <fullName evidence="1">Uncharacterized protein</fullName>
    </submittedName>
</protein>
<sequence>MWPFKRANEKTCNGVIARRSMVVLLALIGAGIVACASRPPPSLSPYSVIILPRSTSSTGELSVRFMGVSTLMLSDGQTSIMTDGFFSRPGLFKVLLGRIGPDNERIDAALQTLGNPPLAALMVAHSHFDHALDSAVVASRTGAMLVGSASVANIGLGAGLAPERFKSVDTHRPFCFGDFKVQAFQSPHSPDAKFPGTITAPLTPPAKASAYKEGGNYSYLIDHNGLRILIHPSANFTPGLFKDVKADIVFLGIGTLGKQDLRFAQDYWHEVVQTTGARLVVPIHWDDFFEPLDKGLQPMPEWMDPFDVAMQRLMPMALADGVNLRLMPLFDPVDVRAALAAHSRSRVDVGPGIAPDHLRRLAECP</sequence>
<dbReference type="RefSeq" id="WP_123435740.1">
    <property type="nucleotide sequence ID" value="NZ_MOBK01000011.1"/>
</dbReference>
<reference evidence="1 2" key="1">
    <citation type="submission" date="2016-10" db="EMBL/GenBank/DDBJ databases">
        <title>Comparative genome analysis of multiple Pseudomonas spp. focuses on biocontrol and plant growth promoting traits.</title>
        <authorList>
            <person name="Tao X.-Y."/>
            <person name="Taylor C.G."/>
        </authorList>
    </citation>
    <scope>NUCLEOTIDE SEQUENCE [LARGE SCALE GENOMIC DNA]</scope>
    <source>
        <strain evidence="1 2">38D7</strain>
    </source>
</reference>
<gene>
    <name evidence="1" type="ORF">BK660_24905</name>
</gene>
<dbReference type="Proteomes" id="UP000285636">
    <property type="component" value="Unassembled WGS sequence"/>
</dbReference>
<dbReference type="PROSITE" id="PS51257">
    <property type="entry name" value="PROKAR_LIPOPROTEIN"/>
    <property type="match status" value="1"/>
</dbReference>
<dbReference type="AlphaFoldDB" id="A0A423HVB9"/>
<name>A0A423HVB9_9PSED</name>
<dbReference type="EMBL" id="MOBK01000011">
    <property type="protein sequence ID" value="RON17170.1"/>
    <property type="molecule type" value="Genomic_DNA"/>
</dbReference>
<dbReference type="PANTHER" id="PTHR43546">
    <property type="entry name" value="UPF0173 METAL-DEPENDENT HYDROLASE MJ1163-RELATED"/>
    <property type="match status" value="1"/>
</dbReference>
<proteinExistence type="predicted"/>
<dbReference type="SUPFAM" id="SSF56281">
    <property type="entry name" value="Metallo-hydrolase/oxidoreductase"/>
    <property type="match status" value="1"/>
</dbReference>
<organism evidence="1 2">
    <name type="scientific">Pseudomonas brassicacearum</name>
    <dbReference type="NCBI Taxonomy" id="930166"/>
    <lineage>
        <taxon>Bacteria</taxon>
        <taxon>Pseudomonadati</taxon>
        <taxon>Pseudomonadota</taxon>
        <taxon>Gammaproteobacteria</taxon>
        <taxon>Pseudomonadales</taxon>
        <taxon>Pseudomonadaceae</taxon>
        <taxon>Pseudomonas</taxon>
    </lineage>
</organism>
<dbReference type="InterPro" id="IPR036866">
    <property type="entry name" value="RibonucZ/Hydroxyglut_hydro"/>
</dbReference>
<dbReference type="PANTHER" id="PTHR43546:SF3">
    <property type="entry name" value="UPF0173 METAL-DEPENDENT HYDROLASE MJ1163"/>
    <property type="match status" value="1"/>
</dbReference>
<dbReference type="Gene3D" id="3.60.15.10">
    <property type="entry name" value="Ribonuclease Z/Hydroxyacylglutathione hydrolase-like"/>
    <property type="match status" value="1"/>
</dbReference>
<dbReference type="InterPro" id="IPR050114">
    <property type="entry name" value="UPF0173_UPF0282_UlaG_hydrolase"/>
</dbReference>
<evidence type="ECO:0000313" key="2">
    <source>
        <dbReference type="Proteomes" id="UP000285636"/>
    </source>
</evidence>
<comment type="caution">
    <text evidence="1">The sequence shown here is derived from an EMBL/GenBank/DDBJ whole genome shotgun (WGS) entry which is preliminary data.</text>
</comment>